<reference evidence="3" key="2">
    <citation type="submission" date="2023-06" db="EMBL/GenBank/DDBJ databases">
        <authorList>
            <consortium name="Lawrence Berkeley National Laboratory"/>
            <person name="Haridas S."/>
            <person name="Hensen N."/>
            <person name="Bonometti L."/>
            <person name="Westerberg I."/>
            <person name="Brannstrom I.O."/>
            <person name="Guillou S."/>
            <person name="Cros-Aarteil S."/>
            <person name="Calhoun S."/>
            <person name="Kuo A."/>
            <person name="Mondo S."/>
            <person name="Pangilinan J."/>
            <person name="Riley R."/>
            <person name="Labutti K."/>
            <person name="Andreopoulos B."/>
            <person name="Lipzen A."/>
            <person name="Chen C."/>
            <person name="Yanf M."/>
            <person name="Daum C."/>
            <person name="Ng V."/>
            <person name="Clum A."/>
            <person name="Steindorff A."/>
            <person name="Ohm R."/>
            <person name="Martin F."/>
            <person name="Silar P."/>
            <person name="Natvig D."/>
            <person name="Lalanne C."/>
            <person name="Gautier V."/>
            <person name="Ament-Velasquez S.L."/>
            <person name="Kruys A."/>
            <person name="Hutchinson M.I."/>
            <person name="Powell A.J."/>
            <person name="Barry K."/>
            <person name="Miller A.N."/>
            <person name="Grigoriev I.V."/>
            <person name="Debuchy R."/>
            <person name="Gladieux P."/>
            <person name="Thoren M.H."/>
            <person name="Johannesson H."/>
        </authorList>
    </citation>
    <scope>NUCLEOTIDE SEQUENCE</scope>
    <source>
        <strain evidence="3">CBS 560.94</strain>
    </source>
</reference>
<evidence type="ECO:0000256" key="1">
    <source>
        <dbReference type="SAM" id="Phobius"/>
    </source>
</evidence>
<organism evidence="3 4">
    <name type="scientific">Neurospora tetraspora</name>
    <dbReference type="NCBI Taxonomy" id="94610"/>
    <lineage>
        <taxon>Eukaryota</taxon>
        <taxon>Fungi</taxon>
        <taxon>Dikarya</taxon>
        <taxon>Ascomycota</taxon>
        <taxon>Pezizomycotina</taxon>
        <taxon>Sordariomycetes</taxon>
        <taxon>Sordariomycetidae</taxon>
        <taxon>Sordariales</taxon>
        <taxon>Sordariaceae</taxon>
        <taxon>Neurospora</taxon>
    </lineage>
</organism>
<keyword evidence="1" id="KW-1133">Transmembrane helix</keyword>
<dbReference type="GeneID" id="87863507"/>
<evidence type="ECO:0000256" key="2">
    <source>
        <dbReference type="SAM" id="SignalP"/>
    </source>
</evidence>
<feature type="chain" id="PRO_5042013907" evidence="2">
    <location>
        <begin position="26"/>
        <end position="88"/>
    </location>
</feature>
<comment type="caution">
    <text evidence="3">The sequence shown here is derived from an EMBL/GenBank/DDBJ whole genome shotgun (WGS) entry which is preliminary data.</text>
</comment>
<reference evidence="3" key="1">
    <citation type="journal article" date="2023" name="Mol. Phylogenet. Evol.">
        <title>Genome-scale phylogeny and comparative genomics of the fungal order Sordariales.</title>
        <authorList>
            <person name="Hensen N."/>
            <person name="Bonometti L."/>
            <person name="Westerberg I."/>
            <person name="Brannstrom I.O."/>
            <person name="Guillou S."/>
            <person name="Cros-Aarteil S."/>
            <person name="Calhoun S."/>
            <person name="Haridas S."/>
            <person name="Kuo A."/>
            <person name="Mondo S."/>
            <person name="Pangilinan J."/>
            <person name="Riley R."/>
            <person name="LaButti K."/>
            <person name="Andreopoulos B."/>
            <person name="Lipzen A."/>
            <person name="Chen C."/>
            <person name="Yan M."/>
            <person name="Daum C."/>
            <person name="Ng V."/>
            <person name="Clum A."/>
            <person name="Steindorff A."/>
            <person name="Ohm R.A."/>
            <person name="Martin F."/>
            <person name="Silar P."/>
            <person name="Natvig D.O."/>
            <person name="Lalanne C."/>
            <person name="Gautier V."/>
            <person name="Ament-Velasquez S.L."/>
            <person name="Kruys A."/>
            <person name="Hutchinson M.I."/>
            <person name="Powell A.J."/>
            <person name="Barry K."/>
            <person name="Miller A.N."/>
            <person name="Grigoriev I.V."/>
            <person name="Debuchy R."/>
            <person name="Gladieux P."/>
            <person name="Hiltunen Thoren M."/>
            <person name="Johannesson H."/>
        </authorList>
    </citation>
    <scope>NUCLEOTIDE SEQUENCE</scope>
    <source>
        <strain evidence="3">CBS 560.94</strain>
    </source>
</reference>
<evidence type="ECO:0000313" key="3">
    <source>
        <dbReference type="EMBL" id="KAK3351287.1"/>
    </source>
</evidence>
<name>A0AAE0JKE9_9PEZI</name>
<keyword evidence="1" id="KW-0472">Membrane</keyword>
<proteinExistence type="predicted"/>
<feature type="transmembrane region" description="Helical" evidence="1">
    <location>
        <begin position="65"/>
        <end position="85"/>
    </location>
</feature>
<keyword evidence="2" id="KW-0732">Signal</keyword>
<dbReference type="AlphaFoldDB" id="A0AAE0JKE9"/>
<dbReference type="Proteomes" id="UP001278500">
    <property type="component" value="Unassembled WGS sequence"/>
</dbReference>
<protein>
    <submittedName>
        <fullName evidence="3">Uncharacterized protein</fullName>
    </submittedName>
</protein>
<keyword evidence="1" id="KW-0812">Transmembrane</keyword>
<sequence>MPKSKFTTTTLTLFLTTLTNLGAMAAPAPAAEPLGLSATAAGGNEKLEERAGKWPSVLHLQQRQVLLPVFLAMDLLVISGLMGLARVF</sequence>
<feature type="signal peptide" evidence="2">
    <location>
        <begin position="1"/>
        <end position="25"/>
    </location>
</feature>
<accession>A0AAE0JKE9</accession>
<dbReference type="RefSeq" id="XP_062684582.1">
    <property type="nucleotide sequence ID" value="XM_062826353.1"/>
</dbReference>
<evidence type="ECO:0000313" key="4">
    <source>
        <dbReference type="Proteomes" id="UP001278500"/>
    </source>
</evidence>
<dbReference type="EMBL" id="JAUEPP010000002">
    <property type="protein sequence ID" value="KAK3351287.1"/>
    <property type="molecule type" value="Genomic_DNA"/>
</dbReference>
<gene>
    <name evidence="3" type="ORF">B0H65DRAFT_457398</name>
</gene>
<keyword evidence="4" id="KW-1185">Reference proteome</keyword>